<dbReference type="InterPro" id="IPR014787">
    <property type="entry name" value="PSer_Pase_RsbU_N"/>
</dbReference>
<gene>
    <name evidence="2" type="ORF">SAMN05660657_04174</name>
</gene>
<evidence type="ECO:0000313" key="2">
    <source>
        <dbReference type="EMBL" id="SFT95223.1"/>
    </source>
</evidence>
<dbReference type="RefSeq" id="WP_093582401.1">
    <property type="nucleotide sequence ID" value="NZ_FPBA01000018.1"/>
</dbReference>
<feature type="domain" description="Phosphoserine phosphatase RsbU N-terminal" evidence="1">
    <location>
        <begin position="12"/>
        <end position="88"/>
    </location>
</feature>
<keyword evidence="3" id="KW-1185">Reference proteome</keyword>
<accession>A0A1I7C706</accession>
<dbReference type="InterPro" id="IPR017944">
    <property type="entry name" value="KaiA/RbsU_helical_domain_sf"/>
</dbReference>
<dbReference type="EMBL" id="FPBA01000018">
    <property type="protein sequence ID" value="SFT95223.1"/>
    <property type="molecule type" value="Genomic_DNA"/>
</dbReference>
<dbReference type="Pfam" id="PF08673">
    <property type="entry name" value="RsbU_N"/>
    <property type="match status" value="1"/>
</dbReference>
<protein>
    <submittedName>
        <fullName evidence="2">Phosphoserine phosphatase RsbU, N-terminal domain</fullName>
    </submittedName>
</protein>
<dbReference type="AlphaFoldDB" id="A0A1I7C706"/>
<dbReference type="OrthoDB" id="5192927at2"/>
<name>A0A1I7C706_9ACTN</name>
<organism evidence="2 3">
    <name type="scientific">Geodermatophilus amargosae</name>
    <dbReference type="NCBI Taxonomy" id="1296565"/>
    <lineage>
        <taxon>Bacteria</taxon>
        <taxon>Bacillati</taxon>
        <taxon>Actinomycetota</taxon>
        <taxon>Actinomycetes</taxon>
        <taxon>Geodermatophilales</taxon>
        <taxon>Geodermatophilaceae</taxon>
        <taxon>Geodermatophilus</taxon>
    </lineage>
</organism>
<sequence length="100" mass="10894">MTTIDDLHRDHRAAFLRHLGRPEESALAAGYQLGRAALAADISLLEVVRVHHDVLIEVLRDTPADEVPAVAQAASDFLLELVASYDMSQRRTPGGRGRPG</sequence>
<proteinExistence type="predicted"/>
<dbReference type="Gene3D" id="1.10.1240.30">
    <property type="entry name" value="KaiA/RbsU domain"/>
    <property type="match status" value="1"/>
</dbReference>
<evidence type="ECO:0000259" key="1">
    <source>
        <dbReference type="Pfam" id="PF08673"/>
    </source>
</evidence>
<evidence type="ECO:0000313" key="3">
    <source>
        <dbReference type="Proteomes" id="UP000199546"/>
    </source>
</evidence>
<reference evidence="3" key="1">
    <citation type="submission" date="2016-10" db="EMBL/GenBank/DDBJ databases">
        <authorList>
            <person name="Varghese N."/>
            <person name="Submissions S."/>
        </authorList>
    </citation>
    <scope>NUCLEOTIDE SEQUENCE [LARGE SCALE GENOMIC DNA]</scope>
    <source>
        <strain evidence="3">DSM 46136</strain>
    </source>
</reference>
<dbReference type="Proteomes" id="UP000199546">
    <property type="component" value="Unassembled WGS sequence"/>
</dbReference>
<dbReference type="STRING" id="1296565.SAMN05660657_04174"/>